<reference evidence="1 2" key="1">
    <citation type="submission" date="2019-11" db="EMBL/GenBank/DDBJ databases">
        <authorList>
            <person name="Dong K."/>
        </authorList>
    </citation>
    <scope>NUCLEOTIDE SEQUENCE [LARGE SCALE GENOMIC DNA]</scope>
    <source>
        <strain evidence="1 2">NBRC 111993</strain>
    </source>
</reference>
<dbReference type="EMBL" id="WMIE01000004">
    <property type="protein sequence ID" value="MTH77946.1"/>
    <property type="molecule type" value="Genomic_DNA"/>
</dbReference>
<organism evidence="1 2">
    <name type="scientific">Paracoccus aestuariivivens</name>
    <dbReference type="NCBI Taxonomy" id="1820333"/>
    <lineage>
        <taxon>Bacteria</taxon>
        <taxon>Pseudomonadati</taxon>
        <taxon>Pseudomonadota</taxon>
        <taxon>Alphaproteobacteria</taxon>
        <taxon>Rhodobacterales</taxon>
        <taxon>Paracoccaceae</taxon>
        <taxon>Paracoccus</taxon>
    </lineage>
</organism>
<dbReference type="RefSeq" id="WP_155095309.1">
    <property type="nucleotide sequence ID" value="NZ_WMIE01000004.1"/>
</dbReference>
<name>A0A6L6J8X1_9RHOB</name>
<accession>A0A6L6J8X1</accession>
<protein>
    <submittedName>
        <fullName evidence="1">Uncharacterized protein</fullName>
    </submittedName>
</protein>
<dbReference type="AlphaFoldDB" id="A0A6L6J8X1"/>
<dbReference type="Proteomes" id="UP000478183">
    <property type="component" value="Unassembled WGS sequence"/>
</dbReference>
<evidence type="ECO:0000313" key="2">
    <source>
        <dbReference type="Proteomes" id="UP000478183"/>
    </source>
</evidence>
<sequence length="242" mass="25765">MRFLSTPQAAIKLVLLSQVVLGTAIVALDLRHGTGNAAPNLFAPSTQGPSIRPYRPDLRPAGTGAPAMRPMPEKLEFASDADIIRITGQIAPGDADRFVAWLDSTRPQSSRVLLDSSGGSVSDALAMGHTIRAAGYATEVGQGAVCLSACPYLLAAGTTREVADTAVVGVHQHYFGKNTLLPAFMAVSDVQRAQASVMDYLTEMGIDLRLMAYALRTPPEDIRVLDRSEMRELALITDEDSG</sequence>
<keyword evidence="2" id="KW-1185">Reference proteome</keyword>
<evidence type="ECO:0000313" key="1">
    <source>
        <dbReference type="EMBL" id="MTH77946.1"/>
    </source>
</evidence>
<dbReference type="OrthoDB" id="5936191at2"/>
<proteinExistence type="predicted"/>
<dbReference type="InterPro" id="IPR029045">
    <property type="entry name" value="ClpP/crotonase-like_dom_sf"/>
</dbReference>
<dbReference type="Gene3D" id="3.90.226.10">
    <property type="entry name" value="2-enoyl-CoA Hydratase, Chain A, domain 1"/>
    <property type="match status" value="1"/>
</dbReference>
<dbReference type="SUPFAM" id="SSF52096">
    <property type="entry name" value="ClpP/crotonase"/>
    <property type="match status" value="1"/>
</dbReference>
<comment type="caution">
    <text evidence="1">The sequence shown here is derived from an EMBL/GenBank/DDBJ whole genome shotgun (WGS) entry which is preliminary data.</text>
</comment>
<gene>
    <name evidence="1" type="ORF">GL286_09425</name>
</gene>